<reference evidence="2" key="1">
    <citation type="journal article" date="2019" name="Int. J. Syst. Evol. Microbiol.">
        <title>The Global Catalogue of Microorganisms (GCM) 10K type strain sequencing project: providing services to taxonomists for standard genome sequencing and annotation.</title>
        <authorList>
            <consortium name="The Broad Institute Genomics Platform"/>
            <consortium name="The Broad Institute Genome Sequencing Center for Infectious Disease"/>
            <person name="Wu L."/>
            <person name="Ma J."/>
        </authorList>
    </citation>
    <scope>NUCLEOTIDE SEQUENCE [LARGE SCALE GENOMIC DNA]</scope>
    <source>
        <strain evidence="2">JCM 31920</strain>
    </source>
</reference>
<dbReference type="EMBL" id="BAABEY010000018">
    <property type="protein sequence ID" value="GAA4438341.1"/>
    <property type="molecule type" value="Genomic_DNA"/>
</dbReference>
<gene>
    <name evidence="1" type="ORF">GCM10023091_18850</name>
</gene>
<dbReference type="Proteomes" id="UP001501508">
    <property type="component" value="Unassembled WGS sequence"/>
</dbReference>
<keyword evidence="2" id="KW-1185">Reference proteome</keyword>
<proteinExistence type="predicted"/>
<comment type="caution">
    <text evidence="1">The sequence shown here is derived from an EMBL/GenBank/DDBJ whole genome shotgun (WGS) entry which is preliminary data.</text>
</comment>
<sequence length="208" mass="23549">MRFFKFIFQILLLSILVVGAVTIWRGARHGNWFTGWFAETTGRSVSTHSVVLEEVVAMGKLELVKYNFKDIVEHEIVRQWLPNSRAILVVQGEAVGCIDLTRVRPDDIQAGGDTLLIHLPEPELCVFKIDHGKSKVYNTEYALMDEARLVDEAYREAETKIRQSSLEMGILDEARENARKVLTPLLSKSSGKPVAIVFPLNATRERLK</sequence>
<organism evidence="1 2">
    <name type="scientific">Ravibacter arvi</name>
    <dbReference type="NCBI Taxonomy" id="2051041"/>
    <lineage>
        <taxon>Bacteria</taxon>
        <taxon>Pseudomonadati</taxon>
        <taxon>Bacteroidota</taxon>
        <taxon>Cytophagia</taxon>
        <taxon>Cytophagales</taxon>
        <taxon>Spirosomataceae</taxon>
        <taxon>Ravibacter</taxon>
    </lineage>
</organism>
<evidence type="ECO:0000313" key="1">
    <source>
        <dbReference type="EMBL" id="GAA4438341.1"/>
    </source>
</evidence>
<dbReference type="InterPro" id="IPR025324">
    <property type="entry name" value="DUF4230"/>
</dbReference>
<accession>A0ABP8LXV7</accession>
<name>A0ABP8LXV7_9BACT</name>
<evidence type="ECO:0000313" key="2">
    <source>
        <dbReference type="Proteomes" id="UP001501508"/>
    </source>
</evidence>
<protein>
    <recommendedName>
        <fullName evidence="3">DUF4230 domain-containing protein</fullName>
    </recommendedName>
</protein>
<dbReference type="Pfam" id="PF14014">
    <property type="entry name" value="DUF4230"/>
    <property type="match status" value="1"/>
</dbReference>
<dbReference type="RefSeq" id="WP_345028305.1">
    <property type="nucleotide sequence ID" value="NZ_BAABEY010000018.1"/>
</dbReference>
<evidence type="ECO:0008006" key="3">
    <source>
        <dbReference type="Google" id="ProtNLM"/>
    </source>
</evidence>